<feature type="transmembrane region" description="Helical" evidence="7">
    <location>
        <begin position="172"/>
        <end position="192"/>
    </location>
</feature>
<feature type="transmembrane region" description="Helical" evidence="7">
    <location>
        <begin position="73"/>
        <end position="94"/>
    </location>
</feature>
<keyword evidence="6 7" id="KW-0472">Membrane</keyword>
<dbReference type="Proteomes" id="UP000051574">
    <property type="component" value="Unassembled WGS sequence"/>
</dbReference>
<proteinExistence type="inferred from homology"/>
<dbReference type="PRINTS" id="PR01130">
    <property type="entry name" value="DERENTRNSPRT"/>
</dbReference>
<keyword evidence="3" id="KW-0813">Transport</keyword>
<feature type="transmembrane region" description="Helical" evidence="7">
    <location>
        <begin position="241"/>
        <end position="262"/>
    </location>
</feature>
<dbReference type="AlphaFoldDB" id="A0A0T6AUL4"/>
<evidence type="ECO:0000256" key="5">
    <source>
        <dbReference type="ARBA" id="ARBA00022989"/>
    </source>
</evidence>
<dbReference type="GO" id="GO:0005886">
    <property type="term" value="C:plasma membrane"/>
    <property type="evidence" value="ECO:0007669"/>
    <property type="project" value="TreeGrafter"/>
</dbReference>
<feature type="transmembrane region" description="Helical" evidence="7">
    <location>
        <begin position="134"/>
        <end position="152"/>
    </location>
</feature>
<dbReference type="GO" id="GO:0005337">
    <property type="term" value="F:nucleoside transmembrane transporter activity"/>
    <property type="evidence" value="ECO:0007669"/>
    <property type="project" value="InterPro"/>
</dbReference>
<comment type="similarity">
    <text evidence="2">Belongs to the SLC29A/ENT transporter (TC 2.A.57) family.</text>
</comment>
<evidence type="ECO:0008006" key="10">
    <source>
        <dbReference type="Google" id="ProtNLM"/>
    </source>
</evidence>
<feature type="transmembrane region" description="Helical" evidence="7">
    <location>
        <begin position="45"/>
        <end position="67"/>
    </location>
</feature>
<dbReference type="Pfam" id="PF01733">
    <property type="entry name" value="Nucleoside_tran"/>
    <property type="match status" value="1"/>
</dbReference>
<evidence type="ECO:0000256" key="4">
    <source>
        <dbReference type="ARBA" id="ARBA00022692"/>
    </source>
</evidence>
<reference evidence="8 9" key="1">
    <citation type="submission" date="2015-09" db="EMBL/GenBank/DDBJ databases">
        <title>Draft genome of the scarab beetle Oryctes borbonicus.</title>
        <authorList>
            <person name="Meyer J.M."/>
            <person name="Markov G.V."/>
            <person name="Baskaran P."/>
            <person name="Herrmann M."/>
            <person name="Sommer R.J."/>
            <person name="Roedelsperger C."/>
        </authorList>
    </citation>
    <scope>NUCLEOTIDE SEQUENCE [LARGE SCALE GENOMIC DNA]</scope>
    <source>
        <strain evidence="8">OB123</strain>
        <tissue evidence="8">Whole animal</tissue>
    </source>
</reference>
<evidence type="ECO:0000256" key="7">
    <source>
        <dbReference type="SAM" id="Phobius"/>
    </source>
</evidence>
<comment type="caution">
    <text evidence="8">The sequence shown here is derived from an EMBL/GenBank/DDBJ whole genome shotgun (WGS) entry which is preliminary data.</text>
</comment>
<feature type="transmembrane region" description="Helical" evidence="7">
    <location>
        <begin position="15"/>
        <end position="33"/>
    </location>
</feature>
<feature type="non-terminal residue" evidence="8">
    <location>
        <position position="273"/>
    </location>
</feature>
<accession>A0A0T6AUL4</accession>
<dbReference type="InterPro" id="IPR002259">
    <property type="entry name" value="Eqnu_transpt"/>
</dbReference>
<sequence>MIYAKNKITASKKNLSPLAVSSAILSGSVFGIMGKFSSKYITATIGGQALGGIFAAISQIIALAIGASSVHSAFVYFMVGNIMILLTLVCYIILSKTVFFKYHLSEKMGLTLNEFQSELVRPRILDHKVILKKIWTYGTGVFLVFLISLSCYPGLTVLIESESHGNPWNDKYFVPVIAYLLFSTGDYIGRLIAGKVQKPKKGTWIIVLNLFRLVFIPLLIYCNAQPRSQLPVLFTKDYQYIIILFSFAISNGYLANLALVCAPRVVEQHEKET</sequence>
<protein>
    <recommendedName>
        <fullName evidence="10">Membrane transporter</fullName>
    </recommendedName>
</protein>
<feature type="transmembrane region" description="Helical" evidence="7">
    <location>
        <begin position="204"/>
        <end position="221"/>
    </location>
</feature>
<gene>
    <name evidence="8" type="ORF">AMK59_6961</name>
</gene>
<evidence type="ECO:0000313" key="8">
    <source>
        <dbReference type="EMBL" id="KRT78708.1"/>
    </source>
</evidence>
<keyword evidence="9" id="KW-1185">Reference proteome</keyword>
<evidence type="ECO:0000313" key="9">
    <source>
        <dbReference type="Proteomes" id="UP000051574"/>
    </source>
</evidence>
<evidence type="ECO:0000256" key="2">
    <source>
        <dbReference type="ARBA" id="ARBA00007965"/>
    </source>
</evidence>
<keyword evidence="4 7" id="KW-0812">Transmembrane</keyword>
<dbReference type="PANTHER" id="PTHR10332">
    <property type="entry name" value="EQUILIBRATIVE NUCLEOSIDE TRANSPORTER"/>
    <property type="match status" value="1"/>
</dbReference>
<dbReference type="EMBL" id="LJIG01022790">
    <property type="protein sequence ID" value="KRT78708.1"/>
    <property type="molecule type" value="Genomic_DNA"/>
</dbReference>
<comment type="subcellular location">
    <subcellularLocation>
        <location evidence="1">Membrane</location>
        <topology evidence="1">Multi-pass membrane protein</topology>
    </subcellularLocation>
</comment>
<dbReference type="PANTHER" id="PTHR10332:SF88">
    <property type="entry name" value="EQUILIBRATIVE NUCLEOSIDE TRANSPORTER 1, ISOFORM A"/>
    <property type="match status" value="1"/>
</dbReference>
<name>A0A0T6AUL4_9SCAR</name>
<keyword evidence="5 7" id="KW-1133">Transmembrane helix</keyword>
<organism evidence="8 9">
    <name type="scientific">Oryctes borbonicus</name>
    <dbReference type="NCBI Taxonomy" id="1629725"/>
    <lineage>
        <taxon>Eukaryota</taxon>
        <taxon>Metazoa</taxon>
        <taxon>Ecdysozoa</taxon>
        <taxon>Arthropoda</taxon>
        <taxon>Hexapoda</taxon>
        <taxon>Insecta</taxon>
        <taxon>Pterygota</taxon>
        <taxon>Neoptera</taxon>
        <taxon>Endopterygota</taxon>
        <taxon>Coleoptera</taxon>
        <taxon>Polyphaga</taxon>
        <taxon>Scarabaeiformia</taxon>
        <taxon>Scarabaeidae</taxon>
        <taxon>Dynastinae</taxon>
        <taxon>Oryctes</taxon>
    </lineage>
</organism>
<dbReference type="OrthoDB" id="46396at2759"/>
<evidence type="ECO:0000256" key="1">
    <source>
        <dbReference type="ARBA" id="ARBA00004141"/>
    </source>
</evidence>
<evidence type="ECO:0000256" key="6">
    <source>
        <dbReference type="ARBA" id="ARBA00023136"/>
    </source>
</evidence>
<evidence type="ECO:0000256" key="3">
    <source>
        <dbReference type="ARBA" id="ARBA00022448"/>
    </source>
</evidence>